<proteinExistence type="predicted"/>
<comment type="caution">
    <text evidence="1">The sequence shown here is derived from an EMBL/GenBank/DDBJ whole genome shotgun (WGS) entry which is preliminary data.</text>
</comment>
<reference evidence="1 2" key="1">
    <citation type="submission" date="2015-09" db="EMBL/GenBank/DDBJ databases">
        <title>Aphanizomenon flos-aquae WA102.</title>
        <authorList>
            <person name="Driscoll C."/>
        </authorList>
    </citation>
    <scope>NUCLEOTIDE SEQUENCE [LARGE SCALE GENOMIC DNA]</scope>
    <source>
        <strain evidence="1">WA102</strain>
    </source>
</reference>
<dbReference type="EMBL" id="LJOW01000413">
    <property type="protein sequence ID" value="OBQ34993.1"/>
    <property type="molecule type" value="Genomic_DNA"/>
</dbReference>
<dbReference type="AlphaFoldDB" id="A0A1B7WDA9"/>
<protein>
    <submittedName>
        <fullName evidence="1">Uncharacterized protein</fullName>
    </submittedName>
</protein>
<accession>A0A1B7WDA9</accession>
<feature type="non-terminal residue" evidence="1">
    <location>
        <position position="261"/>
    </location>
</feature>
<organism evidence="1 2">
    <name type="scientific">Aphanizomenon flos-aquae WA102</name>
    <dbReference type="NCBI Taxonomy" id="1710896"/>
    <lineage>
        <taxon>Bacteria</taxon>
        <taxon>Bacillati</taxon>
        <taxon>Cyanobacteriota</taxon>
        <taxon>Cyanophyceae</taxon>
        <taxon>Nostocales</taxon>
        <taxon>Aphanizomenonaceae</taxon>
        <taxon>Aphanizomenon</taxon>
    </lineage>
</organism>
<sequence>MGDEGGPPAPDQDAEWDEDKLERVEAALLSGEDPLSEAQRLFVTYHCQIARIDPANFLDVLVSQMRAALTAKAAIEVYDREVGVLVARSGSPQGNPVPPSTRSKGALKVEMEQACNDARSAVDAAGKAVMSKEYDIKSEAQVRKTCASMERRMLRLDACYARIKEAIGADVPMQQGLTAAIEPLQHELALTLAAKEKWYVRYQEVEKRRVIERFCERLIRAQRLTASYLEDADELGRASKEDMLREGSDFSQEMSIQRQTA</sequence>
<name>A0A1B7WDA9_APHFL</name>
<gene>
    <name evidence="1" type="ORF">AN484_26420</name>
</gene>
<evidence type="ECO:0000313" key="1">
    <source>
        <dbReference type="EMBL" id="OBQ34993.1"/>
    </source>
</evidence>
<dbReference type="Proteomes" id="UP000092093">
    <property type="component" value="Unassembled WGS sequence"/>
</dbReference>
<evidence type="ECO:0000313" key="2">
    <source>
        <dbReference type="Proteomes" id="UP000092093"/>
    </source>
</evidence>